<reference evidence="2 3" key="1">
    <citation type="submission" date="2019-01" db="EMBL/GenBank/DDBJ databases">
        <authorList>
            <person name="Alioto T."/>
            <person name="Alioto T."/>
        </authorList>
    </citation>
    <scope>NUCLEOTIDE SEQUENCE [LARGE SCALE GENOMIC DNA]</scope>
</reference>
<organism evidence="2 3">
    <name type="scientific">Lynx pardinus</name>
    <name type="common">Iberian lynx</name>
    <name type="synonym">Felis pardina</name>
    <dbReference type="NCBI Taxonomy" id="191816"/>
    <lineage>
        <taxon>Eukaryota</taxon>
        <taxon>Metazoa</taxon>
        <taxon>Chordata</taxon>
        <taxon>Craniata</taxon>
        <taxon>Vertebrata</taxon>
        <taxon>Euteleostomi</taxon>
        <taxon>Mammalia</taxon>
        <taxon>Eutheria</taxon>
        <taxon>Laurasiatheria</taxon>
        <taxon>Carnivora</taxon>
        <taxon>Feliformia</taxon>
        <taxon>Felidae</taxon>
        <taxon>Felinae</taxon>
        <taxon>Lynx</taxon>
    </lineage>
</organism>
<keyword evidence="3" id="KW-1185">Reference proteome</keyword>
<sequence length="134" mass="13547">MCGRTVDSRASPATSASPLAAASTPASWGSPGVSTPSRSKRRRNASWKSRPVGTAGTRASAPRSAPPASAAFPTTSSKCPGASSRCPWTVMSVQVGAGTGAVAGGCRAPSRLWPHGHRRQAPGPRGGQVSTKRL</sequence>
<feature type="region of interest" description="Disordered" evidence="1">
    <location>
        <begin position="105"/>
        <end position="134"/>
    </location>
</feature>
<proteinExistence type="predicted"/>
<feature type="compositionally biased region" description="Low complexity" evidence="1">
    <location>
        <begin position="54"/>
        <end position="77"/>
    </location>
</feature>
<accession>A0A485MVW4</accession>
<protein>
    <submittedName>
        <fullName evidence="2">Uncharacterized protein</fullName>
    </submittedName>
</protein>
<evidence type="ECO:0000256" key="1">
    <source>
        <dbReference type="SAM" id="MobiDB-lite"/>
    </source>
</evidence>
<evidence type="ECO:0000313" key="3">
    <source>
        <dbReference type="Proteomes" id="UP000386466"/>
    </source>
</evidence>
<gene>
    <name evidence="2" type="ORF">LYPA_23C020727</name>
</gene>
<dbReference type="Proteomes" id="UP000386466">
    <property type="component" value="Unassembled WGS sequence"/>
</dbReference>
<name>A0A485MVW4_LYNPA</name>
<feature type="region of interest" description="Disordered" evidence="1">
    <location>
        <begin position="1"/>
        <end position="84"/>
    </location>
</feature>
<dbReference type="AlphaFoldDB" id="A0A485MVW4"/>
<evidence type="ECO:0000313" key="2">
    <source>
        <dbReference type="EMBL" id="VFV24134.1"/>
    </source>
</evidence>
<dbReference type="EMBL" id="CAAGRJ010006181">
    <property type="protein sequence ID" value="VFV24134.1"/>
    <property type="molecule type" value="Genomic_DNA"/>
</dbReference>
<feature type="compositionally biased region" description="Low complexity" evidence="1">
    <location>
        <begin position="10"/>
        <end position="27"/>
    </location>
</feature>